<sequence length="431" mass="49915">MARNDRDPTLSGQEHGGGVFIAIKRHIHADLIPIDDCNLELVFVKIKGTVSDIIVGCVYMPPLTSYEEYHSLLTTLTHVNEKFINAKLLLVGDFNLPSSVPRADCDKSVHDGLALLECTQINSLCNYNNNLLDLCFSNVEASIDKALPFVSEDKYHPAFTVYLEFQPNLTPLSPATYSFKKADYHNLNTFYHQVNWIELYETDTVENKVKWFYSKLEEGISRYVPVHRKFVSTYPCWFSYELINKIKLKKSAHSQYKKMKNQQNYTRFSILRRDCKILSAEYYRNYVDKIENMVQTDTNAFWKFIKDKKHNNTDIPSSMSWINQSASTGQDISNLLVDRRQVADLTFFYKVANGQIDAPEILSSFEFAPSTLSLRHNRLLKTTKTHKNYVFREPHNRIANLVNSLHTDINFYGGTYQAFITNTKNKILPYR</sequence>
<keyword evidence="2" id="KW-1185">Reference proteome</keyword>
<dbReference type="SUPFAM" id="SSF56219">
    <property type="entry name" value="DNase I-like"/>
    <property type="match status" value="1"/>
</dbReference>
<dbReference type="OrthoDB" id="7699669at2759"/>
<accession>A0A8J2H0A9</accession>
<dbReference type="GO" id="GO:0031012">
    <property type="term" value="C:extracellular matrix"/>
    <property type="evidence" value="ECO:0007669"/>
    <property type="project" value="TreeGrafter"/>
</dbReference>
<dbReference type="AlphaFoldDB" id="A0A8J2H0A9"/>
<dbReference type="GO" id="GO:0061343">
    <property type="term" value="P:cell adhesion involved in heart morphogenesis"/>
    <property type="evidence" value="ECO:0007669"/>
    <property type="project" value="TreeGrafter"/>
</dbReference>
<dbReference type="GO" id="GO:0007508">
    <property type="term" value="P:larval heart development"/>
    <property type="evidence" value="ECO:0007669"/>
    <property type="project" value="TreeGrafter"/>
</dbReference>
<comment type="caution">
    <text evidence="1">The sequence shown here is derived from an EMBL/GenBank/DDBJ whole genome shotgun (WGS) entry which is preliminary data.</text>
</comment>
<gene>
    <name evidence="1" type="ORF">HICCMSTLAB_LOCUS118</name>
</gene>
<dbReference type="InterPro" id="IPR036691">
    <property type="entry name" value="Endo/exonu/phosph_ase_sf"/>
</dbReference>
<evidence type="ECO:0000313" key="2">
    <source>
        <dbReference type="Proteomes" id="UP000786811"/>
    </source>
</evidence>
<dbReference type="Gene3D" id="3.60.10.10">
    <property type="entry name" value="Endonuclease/exonuclease/phosphatase"/>
    <property type="match status" value="1"/>
</dbReference>
<protein>
    <recommendedName>
        <fullName evidence="3">Endonuclease/exonuclease/phosphatase domain-containing protein</fullName>
    </recommendedName>
</protein>
<evidence type="ECO:0000313" key="1">
    <source>
        <dbReference type="EMBL" id="CAG5071969.1"/>
    </source>
</evidence>
<dbReference type="PANTHER" id="PTHR33395:SF22">
    <property type="entry name" value="REVERSE TRANSCRIPTASE DOMAIN-CONTAINING PROTEIN"/>
    <property type="match status" value="1"/>
</dbReference>
<dbReference type="PANTHER" id="PTHR33395">
    <property type="entry name" value="TRANSCRIPTASE, PUTATIVE-RELATED-RELATED"/>
    <property type="match status" value="1"/>
</dbReference>
<proteinExistence type="predicted"/>
<name>A0A8J2H0A9_COTCN</name>
<reference evidence="1" key="1">
    <citation type="submission" date="2021-04" db="EMBL/GenBank/DDBJ databases">
        <authorList>
            <person name="Chebbi M.A.C M."/>
        </authorList>
    </citation>
    <scope>NUCLEOTIDE SEQUENCE</scope>
</reference>
<dbReference type="EMBL" id="CAJNRD030000696">
    <property type="protein sequence ID" value="CAG5071969.1"/>
    <property type="molecule type" value="Genomic_DNA"/>
</dbReference>
<organism evidence="1 2">
    <name type="scientific">Cotesia congregata</name>
    <name type="common">Parasitoid wasp</name>
    <name type="synonym">Apanteles congregatus</name>
    <dbReference type="NCBI Taxonomy" id="51543"/>
    <lineage>
        <taxon>Eukaryota</taxon>
        <taxon>Metazoa</taxon>
        <taxon>Ecdysozoa</taxon>
        <taxon>Arthropoda</taxon>
        <taxon>Hexapoda</taxon>
        <taxon>Insecta</taxon>
        <taxon>Pterygota</taxon>
        <taxon>Neoptera</taxon>
        <taxon>Endopterygota</taxon>
        <taxon>Hymenoptera</taxon>
        <taxon>Apocrita</taxon>
        <taxon>Ichneumonoidea</taxon>
        <taxon>Braconidae</taxon>
        <taxon>Microgastrinae</taxon>
        <taxon>Cotesia</taxon>
    </lineage>
</organism>
<dbReference type="Proteomes" id="UP000786811">
    <property type="component" value="Unassembled WGS sequence"/>
</dbReference>
<evidence type="ECO:0008006" key="3">
    <source>
        <dbReference type="Google" id="ProtNLM"/>
    </source>
</evidence>